<evidence type="ECO:0000313" key="2">
    <source>
        <dbReference type="EMBL" id="CAL1671594.1"/>
    </source>
</evidence>
<evidence type="ECO:0000313" key="3">
    <source>
        <dbReference type="Proteomes" id="UP001497644"/>
    </source>
</evidence>
<protein>
    <submittedName>
        <fullName evidence="2">Uncharacterized protein</fullName>
    </submittedName>
</protein>
<sequence length="265" mass="29004">MVPDPLASSSSVGLYNEIANELPSDLSNVEPGCDVALWSPVSSGLTATRDNFQQELREISPSVIRENALDILASLGSDRRIVYNKDVYSAILKVMDHVDSLFSIADKLKHGRNYLLSKLRDRERHTIIHAYGLNSPGFVLNHGSLNGRLFSSPIEMTHGGELMTLNTSSRSPPFDHFFNSPSVLRGDDLEQTRINLSRLGTTLGPLSERGTRAAANQDLIAKIERVQERIDSINHEIATKNASLQILDAAAGTAGTLESWSLKLA</sequence>
<keyword evidence="1" id="KW-0175">Coiled coil</keyword>
<organism evidence="2 3">
    <name type="scientific">Lasius platythorax</name>
    <dbReference type="NCBI Taxonomy" id="488582"/>
    <lineage>
        <taxon>Eukaryota</taxon>
        <taxon>Metazoa</taxon>
        <taxon>Ecdysozoa</taxon>
        <taxon>Arthropoda</taxon>
        <taxon>Hexapoda</taxon>
        <taxon>Insecta</taxon>
        <taxon>Pterygota</taxon>
        <taxon>Neoptera</taxon>
        <taxon>Endopterygota</taxon>
        <taxon>Hymenoptera</taxon>
        <taxon>Apocrita</taxon>
        <taxon>Aculeata</taxon>
        <taxon>Formicoidea</taxon>
        <taxon>Formicidae</taxon>
        <taxon>Formicinae</taxon>
        <taxon>Lasius</taxon>
        <taxon>Lasius</taxon>
    </lineage>
</organism>
<evidence type="ECO:0000256" key="1">
    <source>
        <dbReference type="SAM" id="Coils"/>
    </source>
</evidence>
<dbReference type="AlphaFoldDB" id="A0AAV2MVH6"/>
<feature type="coiled-coil region" evidence="1">
    <location>
        <begin position="216"/>
        <end position="243"/>
    </location>
</feature>
<reference evidence="2" key="1">
    <citation type="submission" date="2024-04" db="EMBL/GenBank/DDBJ databases">
        <authorList>
            <consortium name="Molecular Ecology Group"/>
        </authorList>
    </citation>
    <scope>NUCLEOTIDE SEQUENCE</scope>
</reference>
<comment type="caution">
    <text evidence="2">The sequence shown here is derived from an EMBL/GenBank/DDBJ whole genome shotgun (WGS) entry which is preliminary data.</text>
</comment>
<accession>A0AAV2MVH6</accession>
<dbReference type="Proteomes" id="UP001497644">
    <property type="component" value="Unassembled WGS sequence"/>
</dbReference>
<proteinExistence type="predicted"/>
<gene>
    <name evidence="2" type="ORF">LPLAT_LOCUS1974</name>
</gene>
<dbReference type="EMBL" id="CAXIPU020000108">
    <property type="protein sequence ID" value="CAL1671594.1"/>
    <property type="molecule type" value="Genomic_DNA"/>
</dbReference>
<name>A0AAV2MVH6_9HYME</name>
<keyword evidence="3" id="KW-1185">Reference proteome</keyword>